<proteinExistence type="predicted"/>
<dbReference type="Proteomes" id="UP000035618">
    <property type="component" value="Unassembled WGS sequence"/>
</dbReference>
<sequence length="49" mass="5580">MAITDKIVKNNLWSVKPHHNSQKFTDKSAKKSTLSVNLDEILTELGDHF</sequence>
<accession>A0A837IU63</accession>
<reference evidence="1 2" key="1">
    <citation type="journal article" date="2015" name="BMC Microbiol.">
        <title>Lactobacillus ruminis strains cluster according to their mammalian gut source.</title>
        <authorList>
            <person name="O' Donnell M.M."/>
            <person name="Harris H.M."/>
            <person name="Lynch D.B."/>
            <person name="Ross R.P."/>
            <person name="O'Toole P.W."/>
        </authorList>
    </citation>
    <scope>NUCLEOTIDE SEQUENCE [LARGE SCALE GENOMIC DNA]</scope>
    <source>
        <strain evidence="1 2">ATCC 27780</strain>
    </source>
</reference>
<dbReference type="AlphaFoldDB" id="A0A837IU63"/>
<evidence type="ECO:0000313" key="2">
    <source>
        <dbReference type="Proteomes" id="UP000035618"/>
    </source>
</evidence>
<name>A0A837IU63_9LACO</name>
<organism evidence="1 2">
    <name type="scientific">Ligilactobacillus ruminis</name>
    <dbReference type="NCBI Taxonomy" id="1623"/>
    <lineage>
        <taxon>Bacteria</taxon>
        <taxon>Bacillati</taxon>
        <taxon>Bacillota</taxon>
        <taxon>Bacilli</taxon>
        <taxon>Lactobacillales</taxon>
        <taxon>Lactobacillaceae</taxon>
        <taxon>Ligilactobacillus</taxon>
    </lineage>
</organism>
<dbReference type="EMBL" id="JHAJ01000005">
    <property type="protein sequence ID" value="KLA47434.1"/>
    <property type="molecule type" value="Genomic_DNA"/>
</dbReference>
<protein>
    <submittedName>
        <fullName evidence="1">Uncharacterized protein</fullName>
    </submittedName>
</protein>
<gene>
    <name evidence="1" type="ORF">LRB_89</name>
</gene>
<evidence type="ECO:0000313" key="1">
    <source>
        <dbReference type="EMBL" id="KLA47434.1"/>
    </source>
</evidence>
<comment type="caution">
    <text evidence="1">The sequence shown here is derived from an EMBL/GenBank/DDBJ whole genome shotgun (WGS) entry which is preliminary data.</text>
</comment>